<dbReference type="EMBL" id="FOLM01000004">
    <property type="protein sequence ID" value="SFC59597.1"/>
    <property type="molecule type" value="Genomic_DNA"/>
</dbReference>
<keyword evidence="5" id="KW-0378">Hydrolase</keyword>
<evidence type="ECO:0000313" key="5">
    <source>
        <dbReference type="EMBL" id="SFC59597.1"/>
    </source>
</evidence>
<keyword evidence="5" id="KW-0067">ATP-binding</keyword>
<feature type="region of interest" description="Disordered" evidence="3">
    <location>
        <begin position="328"/>
        <end position="393"/>
    </location>
</feature>
<dbReference type="InterPro" id="IPR036185">
    <property type="entry name" value="DNA_heli_DnaB-like_N_sf"/>
</dbReference>
<dbReference type="Pfam" id="PF00772">
    <property type="entry name" value="DnaB"/>
    <property type="match status" value="2"/>
</dbReference>
<keyword evidence="2" id="KW-0238">DNA-binding</keyword>
<evidence type="ECO:0000256" key="3">
    <source>
        <dbReference type="SAM" id="MobiDB-lite"/>
    </source>
</evidence>
<reference evidence="5 6" key="1">
    <citation type="submission" date="2016-10" db="EMBL/GenBank/DDBJ databases">
        <authorList>
            <person name="de Groot N.N."/>
        </authorList>
    </citation>
    <scope>NUCLEOTIDE SEQUENCE [LARGE SCALE GENOMIC DNA]</scope>
    <source>
        <strain evidence="5 6">CGMCC 4.5739</strain>
    </source>
</reference>
<dbReference type="InterPro" id="IPR016136">
    <property type="entry name" value="DNA_helicase_N/primase_C"/>
</dbReference>
<dbReference type="OrthoDB" id="2970604at2"/>
<dbReference type="SUPFAM" id="SSF48024">
    <property type="entry name" value="N-terminal domain of DnaB helicase"/>
    <property type="match status" value="2"/>
</dbReference>
<dbReference type="Proteomes" id="UP000199207">
    <property type="component" value="Unassembled WGS sequence"/>
</dbReference>
<dbReference type="InterPro" id="IPR007693">
    <property type="entry name" value="DNA_helicase_DnaB-like_N"/>
</dbReference>
<evidence type="ECO:0000259" key="4">
    <source>
        <dbReference type="Pfam" id="PF00772"/>
    </source>
</evidence>
<keyword evidence="1" id="KW-0235">DNA replication</keyword>
<dbReference type="Gene3D" id="1.10.860.10">
    <property type="entry name" value="DNAb Helicase, Chain A"/>
    <property type="match status" value="2"/>
</dbReference>
<feature type="domain" description="DNA helicase DnaB-like N-terminal" evidence="4">
    <location>
        <begin position="187"/>
        <end position="282"/>
    </location>
</feature>
<evidence type="ECO:0000313" key="6">
    <source>
        <dbReference type="Proteomes" id="UP000199207"/>
    </source>
</evidence>
<proteinExistence type="predicted"/>
<dbReference type="PANTHER" id="PTHR30153">
    <property type="entry name" value="REPLICATIVE DNA HELICASE DNAB"/>
    <property type="match status" value="1"/>
</dbReference>
<dbReference type="AlphaFoldDB" id="A0A1I1KFL1"/>
<keyword evidence="5" id="KW-0347">Helicase</keyword>
<dbReference type="GO" id="GO:0003677">
    <property type="term" value="F:DNA binding"/>
    <property type="evidence" value="ECO:0007669"/>
    <property type="project" value="UniProtKB-KW"/>
</dbReference>
<organism evidence="5 6">
    <name type="scientific">Streptomyces aidingensis</name>
    <dbReference type="NCBI Taxonomy" id="910347"/>
    <lineage>
        <taxon>Bacteria</taxon>
        <taxon>Bacillati</taxon>
        <taxon>Actinomycetota</taxon>
        <taxon>Actinomycetes</taxon>
        <taxon>Kitasatosporales</taxon>
        <taxon>Streptomycetaceae</taxon>
        <taxon>Streptomyces</taxon>
    </lineage>
</organism>
<dbReference type="PANTHER" id="PTHR30153:SF2">
    <property type="entry name" value="REPLICATIVE DNA HELICASE"/>
    <property type="match status" value="1"/>
</dbReference>
<feature type="compositionally biased region" description="Low complexity" evidence="3">
    <location>
        <begin position="350"/>
        <end position="383"/>
    </location>
</feature>
<dbReference type="STRING" id="910347.SAMN05421773_104215"/>
<evidence type="ECO:0000256" key="2">
    <source>
        <dbReference type="ARBA" id="ARBA00023125"/>
    </source>
</evidence>
<sequence>MKPLHQAEQAVLGAALLEPKRVAGLTGWLEPDHFHHPMHRALYAALLKLHQDGHPGMTTAADTATSLSWVNDAVAEAGQHVRGLTSAYAHSLVRACPRPRHAHFYGRMVLEGAIHRRVTEHAIRLHQAARTDAAGGEVEDTLHYAQVLTESLTDLRSRWGTEPRSAPHGSTPSPADTDHRPPEEKAVAEERLLLSALIARPDGLDEVAPWLRPADFALPSHGRLYLCLTALHHRGDPIDSLTLLWETQRLGLLADGTVTSDEVRDLDTGISSGSAEYLAEQVLRASLLRVAATSARTVRDVAEDDALTPGRLIGRALHALRPLDEVSTRWRRATSDAPSENHPAQPPSRAPSARAQAARARSSRPLAASRPAPAPPSSATALPGLRTIHRNHA</sequence>
<dbReference type="GO" id="GO:0006260">
    <property type="term" value="P:DNA replication"/>
    <property type="evidence" value="ECO:0007669"/>
    <property type="project" value="UniProtKB-KW"/>
</dbReference>
<dbReference type="GO" id="GO:0005829">
    <property type="term" value="C:cytosol"/>
    <property type="evidence" value="ECO:0007669"/>
    <property type="project" value="TreeGrafter"/>
</dbReference>
<gene>
    <name evidence="5" type="ORF">SAMN05421773_104215</name>
</gene>
<protein>
    <submittedName>
        <fullName evidence="5">DnaB-like helicase N terminal domain-containing protein</fullName>
    </submittedName>
</protein>
<dbReference type="GO" id="GO:0003678">
    <property type="term" value="F:DNA helicase activity"/>
    <property type="evidence" value="ECO:0007669"/>
    <property type="project" value="InterPro"/>
</dbReference>
<name>A0A1I1KFL1_9ACTN</name>
<feature type="domain" description="DNA helicase DnaB-like N-terminal" evidence="4">
    <location>
        <begin position="6"/>
        <end position="111"/>
    </location>
</feature>
<dbReference type="GO" id="GO:0005524">
    <property type="term" value="F:ATP binding"/>
    <property type="evidence" value="ECO:0007669"/>
    <property type="project" value="InterPro"/>
</dbReference>
<evidence type="ECO:0000256" key="1">
    <source>
        <dbReference type="ARBA" id="ARBA00022705"/>
    </source>
</evidence>
<keyword evidence="5" id="KW-0547">Nucleotide-binding</keyword>
<feature type="region of interest" description="Disordered" evidence="3">
    <location>
        <begin position="159"/>
        <end position="185"/>
    </location>
</feature>
<feature type="compositionally biased region" description="Basic and acidic residues" evidence="3">
    <location>
        <begin position="176"/>
        <end position="185"/>
    </location>
</feature>
<accession>A0A1I1KFL1</accession>
<keyword evidence="6" id="KW-1185">Reference proteome</keyword>
<dbReference type="RefSeq" id="WP_093838483.1">
    <property type="nucleotide sequence ID" value="NZ_FOLM01000004.1"/>
</dbReference>